<organism evidence="2 3">
    <name type="scientific">Symbiodinium microadriaticum</name>
    <name type="common">Dinoflagellate</name>
    <name type="synonym">Zooxanthella microadriatica</name>
    <dbReference type="NCBI Taxonomy" id="2951"/>
    <lineage>
        <taxon>Eukaryota</taxon>
        <taxon>Sar</taxon>
        <taxon>Alveolata</taxon>
        <taxon>Dinophyceae</taxon>
        <taxon>Suessiales</taxon>
        <taxon>Symbiodiniaceae</taxon>
        <taxon>Symbiodinium</taxon>
    </lineage>
</organism>
<keyword evidence="3" id="KW-1185">Reference proteome</keyword>
<dbReference type="Proteomes" id="UP000186817">
    <property type="component" value="Unassembled WGS sequence"/>
</dbReference>
<accession>A0A1Q9C015</accession>
<comment type="caution">
    <text evidence="2">The sequence shown here is derived from an EMBL/GenBank/DDBJ whole genome shotgun (WGS) entry which is preliminary data.</text>
</comment>
<name>A0A1Q9C015_SYMMI</name>
<dbReference type="EMBL" id="LSRX01002079">
    <property type="protein sequence ID" value="OLP76271.1"/>
    <property type="molecule type" value="Genomic_DNA"/>
</dbReference>
<proteinExistence type="predicted"/>
<evidence type="ECO:0000313" key="2">
    <source>
        <dbReference type="EMBL" id="OLP76271.1"/>
    </source>
</evidence>
<feature type="compositionally biased region" description="Basic and acidic residues" evidence="1">
    <location>
        <begin position="67"/>
        <end position="91"/>
    </location>
</feature>
<dbReference type="AlphaFoldDB" id="A0A1Q9C015"/>
<gene>
    <name evidence="2" type="ORF">AK812_SmicGene43819</name>
</gene>
<evidence type="ECO:0000256" key="1">
    <source>
        <dbReference type="SAM" id="MobiDB-lite"/>
    </source>
</evidence>
<sequence>MALPAESGRRGDFLDTGGHAVTENISFNDFACLGAFGMILQAKAELKAQAVPSEPSIPTAEASPRLPLERSSEHADKEKAEEGSATPERHGNAHQLSRQKCMAAAAQPQFQEDVRRAASQIWDQPDQIIVNQLCEMWSLANVWADHAAQLTAQSFDEHPVSRSYACSTAQLPLARQHLPIAPRALPSAKFSRRRCTATPQGTVSQNVQHSSRLAEKLWSLFIEIGVAGSLWAQFQGLSETLQLAFRESKLDSWKQLPISSLSRAVSTANRWTTWCLQSGVLPWKPTPLEVGLWLRSLRRRGPTAPRGALTVLRFLQLHLGAVFHAELDEVARHGVIEPGHEEKPATPMTISMWVQLEQVLADTSSGDAVKMLCATWIFLLVGCVRFAHIQRSSLTQCSETGLEFFCNRGKARVRGVQAPFRWSMPRHGITGIDLYQVWSSIVLKAFGELTQLTFILPDFSPSRVTLDKVRGLNAAAMPLWKFVRMSRTLFRMLGLDCHHKGRSTALSYMSRRVLPTLADMSNFKPRELLAVGAWVDNKRPSMQAISWRLAMPLRYSDKKLLVARQLKSELVIAAQLAFNAWRTRYGDAAPTWDDLLPLWPNRALAQRRVVANNPRRISDVRLDDPDSSPSAESAPSVGASVAWLLPTSIFSRSTLAT</sequence>
<dbReference type="OMA" id="CATWIFL"/>
<evidence type="ECO:0000313" key="3">
    <source>
        <dbReference type="Proteomes" id="UP000186817"/>
    </source>
</evidence>
<protein>
    <submittedName>
        <fullName evidence="2">Uncharacterized protein</fullName>
    </submittedName>
</protein>
<feature type="region of interest" description="Disordered" evidence="1">
    <location>
        <begin position="52"/>
        <end position="95"/>
    </location>
</feature>
<reference evidence="2 3" key="1">
    <citation type="submission" date="2016-02" db="EMBL/GenBank/DDBJ databases">
        <title>Genome analysis of coral dinoflagellate symbionts highlights evolutionary adaptations to a symbiotic lifestyle.</title>
        <authorList>
            <person name="Aranda M."/>
            <person name="Li Y."/>
            <person name="Liew Y.J."/>
            <person name="Baumgarten S."/>
            <person name="Simakov O."/>
            <person name="Wilson M."/>
            <person name="Piel J."/>
            <person name="Ashoor H."/>
            <person name="Bougouffa S."/>
            <person name="Bajic V.B."/>
            <person name="Ryu T."/>
            <person name="Ravasi T."/>
            <person name="Bayer T."/>
            <person name="Micklem G."/>
            <person name="Kim H."/>
            <person name="Bhak J."/>
            <person name="Lajeunesse T.C."/>
            <person name="Voolstra C.R."/>
        </authorList>
    </citation>
    <scope>NUCLEOTIDE SEQUENCE [LARGE SCALE GENOMIC DNA]</scope>
    <source>
        <strain evidence="2 3">CCMP2467</strain>
    </source>
</reference>